<evidence type="ECO:0000256" key="1">
    <source>
        <dbReference type="SAM" id="MobiDB-lite"/>
    </source>
</evidence>
<evidence type="ECO:0000313" key="3">
    <source>
        <dbReference type="EMBL" id="GAA5414746.1"/>
    </source>
</evidence>
<feature type="region of interest" description="Disordered" evidence="1">
    <location>
        <begin position="28"/>
        <end position="51"/>
    </location>
</feature>
<dbReference type="RefSeq" id="WP_353289907.1">
    <property type="nucleotide sequence ID" value="NZ_BAABQM010000003.1"/>
</dbReference>
<dbReference type="Proteomes" id="UP001449582">
    <property type="component" value="Unassembled WGS sequence"/>
</dbReference>
<dbReference type="EMBL" id="BAABQM010000003">
    <property type="protein sequence ID" value="GAA5414746.1"/>
    <property type="molecule type" value="Genomic_DNA"/>
</dbReference>
<protein>
    <submittedName>
        <fullName evidence="3">Uncharacterized protein</fullName>
    </submittedName>
</protein>
<organism evidence="3 4">
    <name type="scientific">Ureaplasma ceti</name>
    <dbReference type="NCBI Taxonomy" id="3119530"/>
    <lineage>
        <taxon>Bacteria</taxon>
        <taxon>Bacillati</taxon>
        <taxon>Mycoplasmatota</taxon>
        <taxon>Mycoplasmoidales</taxon>
        <taxon>Mycoplasmoidaceae</taxon>
        <taxon>Ureaplasma</taxon>
    </lineage>
</organism>
<reference evidence="3" key="1">
    <citation type="submission" date="2024-02" db="EMBL/GenBank/DDBJ databases">
        <title>Draft genome sequence of new strains in genus Ureaplasma.</title>
        <authorList>
            <person name="Nakajima Y."/>
            <person name="Segawa T."/>
        </authorList>
    </citation>
    <scope>NUCLEOTIDE SEQUENCE [LARGE SCALE GENOMIC DNA]</scope>
    <source>
        <strain evidence="3">OM1</strain>
    </source>
</reference>
<keyword evidence="4" id="KW-1185">Reference proteome</keyword>
<evidence type="ECO:0000313" key="4">
    <source>
        <dbReference type="Proteomes" id="UP001449582"/>
    </source>
</evidence>
<accession>A0ABP9UA66</accession>
<feature type="compositionally biased region" description="Polar residues" evidence="1">
    <location>
        <begin position="28"/>
        <end position="43"/>
    </location>
</feature>
<sequence>MKDKSKSKKSESEIVEEFDTDFLDQILNNKQGTNDKPISSYSANELAEDSEHSIPHTVEATQEAKQADATVSEVSATNNITVDGSASSSDEEQTILDKKLIYSKLSLEDKFKKARRTKWFKIIKRKVAMIYFFPVHKKDRIRQQKQIFVRRFNEYFGTNFRIDTLDNKFNWNWQRYVDSKAFATGVRIWIGIVGVIVLPIALYFIITSGQHVPAYSK</sequence>
<evidence type="ECO:0000256" key="2">
    <source>
        <dbReference type="SAM" id="Phobius"/>
    </source>
</evidence>
<comment type="caution">
    <text evidence="3">The sequence shown here is derived from an EMBL/GenBank/DDBJ whole genome shotgun (WGS) entry which is preliminary data.</text>
</comment>
<keyword evidence="2" id="KW-1133">Transmembrane helix</keyword>
<feature type="transmembrane region" description="Helical" evidence="2">
    <location>
        <begin position="188"/>
        <end position="206"/>
    </location>
</feature>
<keyword evidence="2" id="KW-0812">Transmembrane</keyword>
<name>A0ABP9UA66_9BACT</name>
<proteinExistence type="predicted"/>
<keyword evidence="2" id="KW-0472">Membrane</keyword>
<gene>
    <name evidence="3" type="ORF">UREOM_4570</name>
</gene>